<evidence type="ECO:0000313" key="2">
    <source>
        <dbReference type="Proteomes" id="UP001627154"/>
    </source>
</evidence>
<dbReference type="Proteomes" id="UP001627154">
    <property type="component" value="Unassembled WGS sequence"/>
</dbReference>
<gene>
    <name evidence="1" type="ORF">TKK_006168</name>
</gene>
<proteinExistence type="predicted"/>
<organism evidence="1 2">
    <name type="scientific">Trichogramma kaykai</name>
    <dbReference type="NCBI Taxonomy" id="54128"/>
    <lineage>
        <taxon>Eukaryota</taxon>
        <taxon>Metazoa</taxon>
        <taxon>Ecdysozoa</taxon>
        <taxon>Arthropoda</taxon>
        <taxon>Hexapoda</taxon>
        <taxon>Insecta</taxon>
        <taxon>Pterygota</taxon>
        <taxon>Neoptera</taxon>
        <taxon>Endopterygota</taxon>
        <taxon>Hymenoptera</taxon>
        <taxon>Apocrita</taxon>
        <taxon>Proctotrupomorpha</taxon>
        <taxon>Chalcidoidea</taxon>
        <taxon>Trichogrammatidae</taxon>
        <taxon>Trichogramma</taxon>
    </lineage>
</organism>
<sequence length="104" mass="12282">MLHLAWASWAKIPKVAILAMPRRIRRQQQQQKLKYKAPIWNPGNNEQFHRLTRLYLRAGTRTRANAYIGSSRDTSCISPIKSLRRRHRAPVHRSSIYMRYKASV</sequence>
<protein>
    <submittedName>
        <fullName evidence="1">Uncharacterized protein</fullName>
    </submittedName>
</protein>
<dbReference type="EMBL" id="JBJJXI010000051">
    <property type="protein sequence ID" value="KAL3400291.1"/>
    <property type="molecule type" value="Genomic_DNA"/>
</dbReference>
<accession>A0ABD2X4N9</accession>
<dbReference type="AlphaFoldDB" id="A0ABD2X4N9"/>
<evidence type="ECO:0000313" key="1">
    <source>
        <dbReference type="EMBL" id="KAL3400291.1"/>
    </source>
</evidence>
<reference evidence="1 2" key="1">
    <citation type="journal article" date="2024" name="bioRxiv">
        <title>A reference genome for Trichogramma kaykai: A tiny desert-dwelling parasitoid wasp with competing sex-ratio distorters.</title>
        <authorList>
            <person name="Culotta J."/>
            <person name="Lindsey A.R."/>
        </authorList>
    </citation>
    <scope>NUCLEOTIDE SEQUENCE [LARGE SCALE GENOMIC DNA]</scope>
    <source>
        <strain evidence="1 2">KSX58</strain>
    </source>
</reference>
<name>A0ABD2X4N9_9HYME</name>
<keyword evidence="2" id="KW-1185">Reference proteome</keyword>
<comment type="caution">
    <text evidence="1">The sequence shown here is derived from an EMBL/GenBank/DDBJ whole genome shotgun (WGS) entry which is preliminary data.</text>
</comment>